<sequence length="298" mass="33069">MVSVPEEKIKAIGAILKDPSKPLKARFRALFSLRNIVTPLSISCISEAFSDTSALLKHELAYCLGQMQDERAISVLIKVLEDTEEEAIVRHEAGEALGVIGSQMAIDTLTKFTGDKIQEVAETCQLALDRLKWVEGKSITDENKSNTLFQSVDPAPASDETDLSKLSQILFDESLSLFERYKAMFALRNIGTDESALILTKGLTTKSALFSHEVAFILGQLQNPVTVPALIDCLKDKTRNEMVRHECAEALGAIGTDMCYNILKNYVTDENRVVRESCEIALDMCDYENSNEFQYALT</sequence>
<dbReference type="InterPro" id="IPR021133">
    <property type="entry name" value="HEAT_type_2"/>
</dbReference>
<keyword evidence="8 10" id="KW-0386">Hypusine biosynthesis</keyword>
<feature type="binding site" evidence="10">
    <location>
        <position position="58"/>
    </location>
    <ligand>
        <name>Fe cation</name>
        <dbReference type="ChEBI" id="CHEBI:24875"/>
        <label>1</label>
    </ligand>
</feature>
<dbReference type="InterPro" id="IPR016024">
    <property type="entry name" value="ARM-type_fold"/>
</dbReference>
<comment type="similarity">
    <text evidence="10">Belongs to the deoxyhypusine hydroxylase family.</text>
</comment>
<organism evidence="12 13">
    <name type="scientific">Polyplax serrata</name>
    <name type="common">Common mouse louse</name>
    <dbReference type="NCBI Taxonomy" id="468196"/>
    <lineage>
        <taxon>Eukaryota</taxon>
        <taxon>Metazoa</taxon>
        <taxon>Ecdysozoa</taxon>
        <taxon>Arthropoda</taxon>
        <taxon>Hexapoda</taxon>
        <taxon>Insecta</taxon>
        <taxon>Pterygota</taxon>
        <taxon>Neoptera</taxon>
        <taxon>Paraneoptera</taxon>
        <taxon>Psocodea</taxon>
        <taxon>Troctomorpha</taxon>
        <taxon>Phthiraptera</taxon>
        <taxon>Anoplura</taxon>
        <taxon>Polyplacidae</taxon>
        <taxon>Polyplax</taxon>
    </lineage>
</organism>
<dbReference type="PANTHER" id="PTHR12697:SF5">
    <property type="entry name" value="DEOXYHYPUSINE HYDROXYLASE"/>
    <property type="match status" value="1"/>
</dbReference>
<dbReference type="InterPro" id="IPR027517">
    <property type="entry name" value="Deoxyhypusine_hydroxylase"/>
</dbReference>
<evidence type="ECO:0000256" key="3">
    <source>
        <dbReference type="ARBA" id="ARBA00022723"/>
    </source>
</evidence>
<dbReference type="PANTHER" id="PTHR12697">
    <property type="entry name" value="PBS LYASE HEAT-LIKE PROTEIN"/>
    <property type="match status" value="1"/>
</dbReference>
<dbReference type="SMART" id="SM00567">
    <property type="entry name" value="EZ_HEAT"/>
    <property type="match status" value="6"/>
</dbReference>
<proteinExistence type="inferred from homology"/>
<comment type="catalytic activity">
    <reaction evidence="1 10">
        <text>[eIF5A protein]-deoxyhypusine + AH2 + O2 = [eIF5A protein]-hypusine + A + H2O</text>
        <dbReference type="Rhea" id="RHEA:14101"/>
        <dbReference type="Rhea" id="RHEA-COMP:10144"/>
        <dbReference type="Rhea" id="RHEA-COMP:12592"/>
        <dbReference type="ChEBI" id="CHEBI:13193"/>
        <dbReference type="ChEBI" id="CHEBI:15377"/>
        <dbReference type="ChEBI" id="CHEBI:15379"/>
        <dbReference type="ChEBI" id="CHEBI:17499"/>
        <dbReference type="ChEBI" id="CHEBI:82657"/>
        <dbReference type="ChEBI" id="CHEBI:91175"/>
        <dbReference type="EC" id="1.14.99.29"/>
    </reaction>
</comment>
<evidence type="ECO:0000256" key="9">
    <source>
        <dbReference type="ARBA" id="ARBA00045876"/>
    </source>
</evidence>
<feature type="binding site" evidence="10">
    <location>
        <position position="213"/>
    </location>
    <ligand>
        <name>Fe cation</name>
        <dbReference type="ChEBI" id="CHEBI:24875"/>
        <label>2</label>
    </ligand>
</feature>
<dbReference type="InterPro" id="IPR004155">
    <property type="entry name" value="PBS_lyase_HEAT"/>
</dbReference>
<dbReference type="HAMAP" id="MF_03101">
    <property type="entry name" value="Deoxyhypusine_hydroxylase"/>
    <property type="match status" value="1"/>
</dbReference>
<dbReference type="PROSITE" id="PS50077">
    <property type="entry name" value="HEAT_REPEAT"/>
    <property type="match status" value="1"/>
</dbReference>
<evidence type="ECO:0000256" key="8">
    <source>
        <dbReference type="ARBA" id="ARBA00023256"/>
    </source>
</evidence>
<gene>
    <name evidence="12" type="ORF">RUM44_008778</name>
</gene>
<feature type="binding site" evidence="10">
    <location>
        <position position="246"/>
    </location>
    <ligand>
        <name>Fe cation</name>
        <dbReference type="ChEBI" id="CHEBI:24875"/>
        <label>2</label>
    </ligand>
</feature>
<protein>
    <recommendedName>
        <fullName evidence="10">Deoxyhypusine hydroxylase</fullName>
        <shortName evidence="10">DOHH</shortName>
        <ecNumber evidence="10">1.14.99.29</ecNumber>
    </recommendedName>
    <alternativeName>
        <fullName evidence="10">Deoxyhypusine dioxygenase</fullName>
    </alternativeName>
    <alternativeName>
        <fullName evidence="10">Deoxyhypusine monooxygenase</fullName>
    </alternativeName>
</protein>
<keyword evidence="4" id="KW-0677">Repeat</keyword>
<comment type="function">
    <text evidence="9">Catalyzes the hydroxylation of the N(6)-(4-aminobutyl)-L-lysine intermediate produced by deoxyhypusine synthase/DHPS on a critical lysine of the eukaryotic translation initiation factor 5A/eIF-5A. This is the second step of the post-translational modification of that lysine into an unusual amino acid residue named hypusine. Hypusination is unique to mature eIF-5A factor and is essential for its function.</text>
</comment>
<accession>A0ABR1BB52</accession>
<feature type="binding site" evidence="10">
    <location>
        <position position="212"/>
    </location>
    <ligand>
        <name>Fe cation</name>
        <dbReference type="ChEBI" id="CHEBI:24875"/>
        <label>2</label>
    </ligand>
</feature>
<evidence type="ECO:0000256" key="2">
    <source>
        <dbReference type="ARBA" id="ARBA00005041"/>
    </source>
</evidence>
<keyword evidence="13" id="KW-1185">Reference proteome</keyword>
<evidence type="ECO:0000313" key="13">
    <source>
        <dbReference type="Proteomes" id="UP001359485"/>
    </source>
</evidence>
<comment type="function">
    <text evidence="10">Catalyzes the hydroxylation of the N(6)-(4-aminobutyl)-L-lysine intermediate to form hypusine, an essential post-translational modification only found in mature eIF-5A factor.</text>
</comment>
<dbReference type="EMBL" id="JAWJWF010000002">
    <property type="protein sequence ID" value="KAK6638349.1"/>
    <property type="molecule type" value="Genomic_DNA"/>
</dbReference>
<feature type="binding site" evidence="10">
    <location>
        <position position="91"/>
    </location>
    <ligand>
        <name>Fe cation</name>
        <dbReference type="ChEBI" id="CHEBI:24875"/>
        <label>1</label>
    </ligand>
</feature>
<dbReference type="EC" id="1.14.99.29" evidence="10"/>
<evidence type="ECO:0000256" key="11">
    <source>
        <dbReference type="PROSITE-ProRule" id="PRU00103"/>
    </source>
</evidence>
<dbReference type="Pfam" id="PF13646">
    <property type="entry name" value="HEAT_2"/>
    <property type="match status" value="2"/>
</dbReference>
<feature type="repeat" description="HEAT" evidence="11">
    <location>
        <begin position="226"/>
        <end position="266"/>
    </location>
</feature>
<keyword evidence="3 10" id="KW-0479">Metal-binding</keyword>
<dbReference type="SUPFAM" id="SSF48371">
    <property type="entry name" value="ARM repeat"/>
    <property type="match status" value="1"/>
</dbReference>
<evidence type="ECO:0000256" key="6">
    <source>
        <dbReference type="ARBA" id="ARBA00023004"/>
    </source>
</evidence>
<evidence type="ECO:0000256" key="7">
    <source>
        <dbReference type="ARBA" id="ARBA00023033"/>
    </source>
</evidence>
<evidence type="ECO:0000256" key="1">
    <source>
        <dbReference type="ARBA" id="ARBA00000068"/>
    </source>
</evidence>
<feature type="binding site" evidence="10">
    <location>
        <position position="92"/>
    </location>
    <ligand>
        <name>Fe cation</name>
        <dbReference type="ChEBI" id="CHEBI:24875"/>
        <label>1</label>
    </ligand>
</feature>
<evidence type="ECO:0000256" key="4">
    <source>
        <dbReference type="ARBA" id="ARBA00022737"/>
    </source>
</evidence>
<comment type="pathway">
    <text evidence="2 10">Protein modification; eIF5A hypusination.</text>
</comment>
<dbReference type="Gene3D" id="1.25.10.10">
    <property type="entry name" value="Leucine-rich Repeat Variant"/>
    <property type="match status" value="2"/>
</dbReference>
<dbReference type="InterPro" id="IPR011989">
    <property type="entry name" value="ARM-like"/>
</dbReference>
<comment type="cofactor">
    <cofactor evidence="10">
        <name>Fe(2+)</name>
        <dbReference type="ChEBI" id="CHEBI:29033"/>
    </cofactor>
    <text evidence="10">Binds 2 Fe(2+) ions per subunit.</text>
</comment>
<keyword evidence="5 10" id="KW-0560">Oxidoreductase</keyword>
<reference evidence="12 13" key="1">
    <citation type="submission" date="2023-09" db="EMBL/GenBank/DDBJ databases">
        <title>Genomes of two closely related lineages of the louse Polyplax serrata with different host specificities.</title>
        <authorList>
            <person name="Martinu J."/>
            <person name="Tarabai H."/>
            <person name="Stefka J."/>
            <person name="Hypsa V."/>
        </authorList>
    </citation>
    <scope>NUCLEOTIDE SEQUENCE [LARGE SCALE GENOMIC DNA]</scope>
    <source>
        <strain evidence="12">98ZLc_SE</strain>
    </source>
</reference>
<feature type="binding site" evidence="10">
    <location>
        <position position="59"/>
    </location>
    <ligand>
        <name>Fe cation</name>
        <dbReference type="ChEBI" id="CHEBI:24875"/>
        <label>1</label>
    </ligand>
</feature>
<feature type="binding site" evidence="10">
    <location>
        <position position="245"/>
    </location>
    <ligand>
        <name>Fe cation</name>
        <dbReference type="ChEBI" id="CHEBI:24875"/>
        <label>2</label>
    </ligand>
</feature>
<dbReference type="Proteomes" id="UP001359485">
    <property type="component" value="Unassembled WGS sequence"/>
</dbReference>
<evidence type="ECO:0000256" key="5">
    <source>
        <dbReference type="ARBA" id="ARBA00023002"/>
    </source>
</evidence>
<keyword evidence="7 10" id="KW-0503">Monooxygenase</keyword>
<name>A0ABR1BB52_POLSC</name>
<keyword evidence="6 10" id="KW-0408">Iron</keyword>
<evidence type="ECO:0000256" key="10">
    <source>
        <dbReference type="HAMAP-Rule" id="MF_03101"/>
    </source>
</evidence>
<comment type="caution">
    <text evidence="12">The sequence shown here is derived from an EMBL/GenBank/DDBJ whole genome shotgun (WGS) entry which is preliminary data.</text>
</comment>
<evidence type="ECO:0000313" key="12">
    <source>
        <dbReference type="EMBL" id="KAK6638349.1"/>
    </source>
</evidence>